<organism evidence="5 6">
    <name type="scientific">Rossellomorea aquimaris</name>
    <dbReference type="NCBI Taxonomy" id="189382"/>
    <lineage>
        <taxon>Bacteria</taxon>
        <taxon>Bacillati</taxon>
        <taxon>Bacillota</taxon>
        <taxon>Bacilli</taxon>
        <taxon>Bacillales</taxon>
        <taxon>Bacillaceae</taxon>
        <taxon>Rossellomorea</taxon>
    </lineage>
</organism>
<protein>
    <submittedName>
        <fullName evidence="5">MarR family transcriptional regulator</fullName>
    </submittedName>
</protein>
<dbReference type="Proteomes" id="UP000324269">
    <property type="component" value="Unassembled WGS sequence"/>
</dbReference>
<dbReference type="Pfam" id="PF01047">
    <property type="entry name" value="MarR"/>
    <property type="match status" value="1"/>
</dbReference>
<keyword evidence="2" id="KW-0238">DNA-binding</keyword>
<evidence type="ECO:0000313" key="6">
    <source>
        <dbReference type="Proteomes" id="UP000324269"/>
    </source>
</evidence>
<name>A0A5D4ULW5_9BACI</name>
<accession>A0A5D4ULW5</accession>
<keyword evidence="3" id="KW-0804">Transcription</keyword>
<dbReference type="InterPro" id="IPR000835">
    <property type="entry name" value="HTH_MarR-typ"/>
</dbReference>
<evidence type="ECO:0000259" key="4">
    <source>
        <dbReference type="PROSITE" id="PS50995"/>
    </source>
</evidence>
<dbReference type="GO" id="GO:0003677">
    <property type="term" value="F:DNA binding"/>
    <property type="evidence" value="ECO:0007669"/>
    <property type="project" value="UniProtKB-KW"/>
</dbReference>
<dbReference type="InterPro" id="IPR036388">
    <property type="entry name" value="WH-like_DNA-bd_sf"/>
</dbReference>
<evidence type="ECO:0000256" key="3">
    <source>
        <dbReference type="ARBA" id="ARBA00023163"/>
    </source>
</evidence>
<feature type="domain" description="HTH marR-type" evidence="4">
    <location>
        <begin position="11"/>
        <end position="143"/>
    </location>
</feature>
<dbReference type="RefSeq" id="WP_148967269.1">
    <property type="nucleotide sequence ID" value="NZ_CANLNA010000001.1"/>
</dbReference>
<evidence type="ECO:0000313" key="5">
    <source>
        <dbReference type="EMBL" id="TYS87961.1"/>
    </source>
</evidence>
<dbReference type="Gene3D" id="1.10.10.10">
    <property type="entry name" value="Winged helix-like DNA-binding domain superfamily/Winged helix DNA-binding domain"/>
    <property type="match status" value="1"/>
</dbReference>
<evidence type="ECO:0000256" key="1">
    <source>
        <dbReference type="ARBA" id="ARBA00023015"/>
    </source>
</evidence>
<proteinExistence type="predicted"/>
<dbReference type="GO" id="GO:0003700">
    <property type="term" value="F:DNA-binding transcription factor activity"/>
    <property type="evidence" value="ECO:0007669"/>
    <property type="project" value="InterPro"/>
</dbReference>
<keyword evidence="1" id="KW-0805">Transcription regulation</keyword>
<dbReference type="SUPFAM" id="SSF46785">
    <property type="entry name" value="Winged helix' DNA-binding domain"/>
    <property type="match status" value="1"/>
</dbReference>
<dbReference type="InterPro" id="IPR036390">
    <property type="entry name" value="WH_DNA-bd_sf"/>
</dbReference>
<dbReference type="SMART" id="SM00347">
    <property type="entry name" value="HTH_MARR"/>
    <property type="match status" value="1"/>
</dbReference>
<dbReference type="AlphaFoldDB" id="A0A5D4ULW5"/>
<evidence type="ECO:0000256" key="2">
    <source>
        <dbReference type="ARBA" id="ARBA00023125"/>
    </source>
</evidence>
<reference evidence="5 6" key="1">
    <citation type="submission" date="2019-08" db="EMBL/GenBank/DDBJ databases">
        <title>Bacillus genomes from the desert of Cuatro Cienegas, Coahuila.</title>
        <authorList>
            <person name="Olmedo-Alvarez G."/>
        </authorList>
    </citation>
    <scope>NUCLEOTIDE SEQUENCE [LARGE SCALE GENOMIC DNA]</scope>
    <source>
        <strain evidence="5 6">CH87b_3T</strain>
    </source>
</reference>
<dbReference type="PROSITE" id="PS50995">
    <property type="entry name" value="HTH_MARR_2"/>
    <property type="match status" value="1"/>
</dbReference>
<dbReference type="EMBL" id="VTEZ01000001">
    <property type="protein sequence ID" value="TYS87961.1"/>
    <property type="molecule type" value="Genomic_DNA"/>
</dbReference>
<gene>
    <name evidence="5" type="ORF">FZC85_00505</name>
</gene>
<comment type="caution">
    <text evidence="5">The sequence shown here is derived from an EMBL/GenBank/DDBJ whole genome shotgun (WGS) entry which is preliminary data.</text>
</comment>
<dbReference type="OrthoDB" id="327696at2"/>
<dbReference type="PANTHER" id="PTHR42756:SF1">
    <property type="entry name" value="TRANSCRIPTIONAL REPRESSOR OF EMRAB OPERON"/>
    <property type="match status" value="1"/>
</dbReference>
<sequence length="152" mass="17702">MDPKHIQHSYIDRLFNAFQTSNRHIQQDLTSSLKEMNLTGPQFYILYLLSASEGTKSTELADRLDVKPSAITVMIDRLLKNDFVTRERDEKDRRIVKLDLTAAGREVFEKAKAKRREIFSRYLAFLDEEDVNQLVMIYEKLASAVENQTTED</sequence>
<dbReference type="PANTHER" id="PTHR42756">
    <property type="entry name" value="TRANSCRIPTIONAL REGULATOR, MARR"/>
    <property type="match status" value="1"/>
</dbReference>
<dbReference type="PRINTS" id="PR00598">
    <property type="entry name" value="HTHMARR"/>
</dbReference>